<accession>A0A7K3LYX2</accession>
<name>A0A7K3LYX2_9ACTN</name>
<reference evidence="1 2" key="1">
    <citation type="submission" date="2019-11" db="EMBL/GenBank/DDBJ databases">
        <authorList>
            <person name="Li X.-J."/>
            <person name="Feng X.-M."/>
        </authorList>
    </citation>
    <scope>NUCLEOTIDE SEQUENCE [LARGE SCALE GENOMIC DNA]</scope>
    <source>
        <strain evidence="1 2">XMNu-373</strain>
    </source>
</reference>
<organism evidence="1 2">
    <name type="scientific">Phytoactinopolyspora mesophila</name>
    <dbReference type="NCBI Taxonomy" id="2650750"/>
    <lineage>
        <taxon>Bacteria</taxon>
        <taxon>Bacillati</taxon>
        <taxon>Actinomycetota</taxon>
        <taxon>Actinomycetes</taxon>
        <taxon>Jiangellales</taxon>
        <taxon>Jiangellaceae</taxon>
        <taxon>Phytoactinopolyspora</taxon>
    </lineage>
</organism>
<evidence type="ECO:0000313" key="2">
    <source>
        <dbReference type="Proteomes" id="UP000460435"/>
    </source>
</evidence>
<dbReference type="Proteomes" id="UP000460435">
    <property type="component" value="Unassembled WGS sequence"/>
</dbReference>
<gene>
    <name evidence="1" type="ORF">F7O44_03985</name>
</gene>
<keyword evidence="2" id="KW-1185">Reference proteome</keyword>
<comment type="caution">
    <text evidence="1">The sequence shown here is derived from an EMBL/GenBank/DDBJ whole genome shotgun (WGS) entry which is preliminary data.</text>
</comment>
<proteinExistence type="predicted"/>
<sequence length="70" mass="7728">MVPPPRSCVATRLEQSSSERQYAHSEASFSWLPVVSRSARGQGWHLRHRGATPRWFAPSSPNATVPICPG</sequence>
<dbReference type="AlphaFoldDB" id="A0A7K3LYX2"/>
<dbReference type="EMBL" id="WLZY01000001">
    <property type="protein sequence ID" value="NDL56231.1"/>
    <property type="molecule type" value="Genomic_DNA"/>
</dbReference>
<protein>
    <submittedName>
        <fullName evidence="1">Uncharacterized protein</fullName>
    </submittedName>
</protein>
<evidence type="ECO:0000313" key="1">
    <source>
        <dbReference type="EMBL" id="NDL56231.1"/>
    </source>
</evidence>